<keyword evidence="2" id="KW-1185">Reference proteome</keyword>
<dbReference type="InterPro" id="IPR023214">
    <property type="entry name" value="HAD_sf"/>
</dbReference>
<dbReference type="InterPro" id="IPR010039">
    <property type="entry name" value="EcbF_BcbF"/>
</dbReference>
<dbReference type="STRING" id="187304.B0E33_08695"/>
<dbReference type="Gene3D" id="3.40.50.1000">
    <property type="entry name" value="HAD superfamily/HAD-like"/>
    <property type="match status" value="1"/>
</dbReference>
<dbReference type="NCBIfam" id="TIGR01689">
    <property type="entry name" value="EcbF-BcbF"/>
    <property type="match status" value="1"/>
</dbReference>
<evidence type="ECO:0000313" key="2">
    <source>
        <dbReference type="Proteomes" id="UP000048926"/>
    </source>
</evidence>
<dbReference type="RefSeq" id="WP_235814911.1">
    <property type="nucleotide sequence ID" value="NZ_CXST01000002.1"/>
</dbReference>
<dbReference type="EMBL" id="CXST01000002">
    <property type="protein sequence ID" value="CTQ44472.1"/>
    <property type="molecule type" value="Genomic_DNA"/>
</dbReference>
<accession>A0A0M6Y301</accession>
<name>A0A0M6Y301_9HYPH</name>
<proteinExistence type="predicted"/>
<reference evidence="2" key="1">
    <citation type="submission" date="2015-07" db="EMBL/GenBank/DDBJ databases">
        <authorList>
            <person name="Rodrigo-Torres Lidia"/>
            <person name="Arahal R.David."/>
        </authorList>
    </citation>
    <scope>NUCLEOTIDE SEQUENCE [LARGE SCALE GENOMIC DNA]</scope>
    <source>
        <strain evidence="2">CECT 4801</strain>
    </source>
</reference>
<organism evidence="1 2">
    <name type="scientific">Roseibium aggregatum</name>
    <dbReference type="NCBI Taxonomy" id="187304"/>
    <lineage>
        <taxon>Bacteria</taxon>
        <taxon>Pseudomonadati</taxon>
        <taxon>Pseudomonadota</taxon>
        <taxon>Alphaproteobacteria</taxon>
        <taxon>Hyphomicrobiales</taxon>
        <taxon>Stappiaceae</taxon>
        <taxon>Roseibium</taxon>
    </lineage>
</organism>
<dbReference type="InterPro" id="IPR036412">
    <property type="entry name" value="HAD-like_sf"/>
</dbReference>
<protein>
    <submittedName>
        <fullName evidence="1">Capsule biosynthesis phosphatase</fullName>
    </submittedName>
</protein>
<dbReference type="AlphaFoldDB" id="A0A0M6Y301"/>
<sequence length="216" mass="24318">MWKNKHVLHTCAKRVLAGGYYGHVTALRISGAGQCDNPGFISIIKADHDGETTDGGALYSALMIFGYSNTPNNNFHDLPASEKPDQRGVEPIKRLVIDLDGTLTLADTSDYRNVSPNLPLIEKLREYKEQGFEIVIQTARNMRTHENNVGKITAHTVPIIIEWLQKHDIPYDEIFVGKPWCGHEGFYVDDRAIRPDEFVRMSKSEIDTLLDNAPKN</sequence>
<dbReference type="Proteomes" id="UP000048926">
    <property type="component" value="Unassembled WGS sequence"/>
</dbReference>
<gene>
    <name evidence="1" type="ORF">LAL4801_02916</name>
</gene>
<dbReference type="SUPFAM" id="SSF56784">
    <property type="entry name" value="HAD-like"/>
    <property type="match status" value="1"/>
</dbReference>
<evidence type="ECO:0000313" key="1">
    <source>
        <dbReference type="EMBL" id="CTQ44472.1"/>
    </source>
</evidence>